<dbReference type="Proteomes" id="UP000305095">
    <property type="component" value="Unassembled WGS sequence"/>
</dbReference>
<evidence type="ECO:0000313" key="10">
    <source>
        <dbReference type="EMBL" id="TKV71666.1"/>
    </source>
</evidence>
<dbReference type="GO" id="GO:0031419">
    <property type="term" value="F:cobalamin binding"/>
    <property type="evidence" value="ECO:0007669"/>
    <property type="project" value="InterPro"/>
</dbReference>
<dbReference type="Pfam" id="PF04055">
    <property type="entry name" value="Radical_SAM"/>
    <property type="match status" value="1"/>
</dbReference>
<keyword evidence="3" id="KW-0808">Transferase</keyword>
<gene>
    <name evidence="10" type="ORF">FDV58_39305</name>
</gene>
<dbReference type="PROSITE" id="PS51332">
    <property type="entry name" value="B12_BINDING"/>
    <property type="match status" value="1"/>
</dbReference>
<keyword evidence="2" id="KW-0489">Methyltransferase</keyword>
<dbReference type="InterPro" id="IPR006158">
    <property type="entry name" value="Cobalamin-bd"/>
</dbReference>
<evidence type="ECO:0000256" key="6">
    <source>
        <dbReference type="ARBA" id="ARBA00023004"/>
    </source>
</evidence>
<dbReference type="GO" id="GO:0003824">
    <property type="term" value="F:catalytic activity"/>
    <property type="evidence" value="ECO:0007669"/>
    <property type="project" value="InterPro"/>
</dbReference>
<dbReference type="SFLD" id="SFLDG01082">
    <property type="entry name" value="B12-binding_domain_containing"/>
    <property type="match status" value="1"/>
</dbReference>
<comment type="caution">
    <text evidence="10">The sequence shown here is derived from an EMBL/GenBank/DDBJ whole genome shotgun (WGS) entry which is preliminary data.</text>
</comment>
<evidence type="ECO:0000313" key="11">
    <source>
        <dbReference type="Proteomes" id="UP000305095"/>
    </source>
</evidence>
<dbReference type="CDD" id="cd01335">
    <property type="entry name" value="Radical_SAM"/>
    <property type="match status" value="1"/>
</dbReference>
<dbReference type="InterPro" id="IPR051198">
    <property type="entry name" value="BchE-like"/>
</dbReference>
<accession>A0A4U6RG03</accession>
<feature type="domain" description="Radical SAM core" evidence="9">
    <location>
        <begin position="198"/>
        <end position="433"/>
    </location>
</feature>
<dbReference type="SUPFAM" id="SSF102114">
    <property type="entry name" value="Radical SAM enzymes"/>
    <property type="match status" value="1"/>
</dbReference>
<dbReference type="InterPro" id="IPR058240">
    <property type="entry name" value="rSAM_sf"/>
</dbReference>
<dbReference type="GO" id="GO:0051539">
    <property type="term" value="F:4 iron, 4 sulfur cluster binding"/>
    <property type="evidence" value="ECO:0007669"/>
    <property type="project" value="UniProtKB-KW"/>
</dbReference>
<dbReference type="PANTHER" id="PTHR43409:SF7">
    <property type="entry name" value="BLL1977 PROTEIN"/>
    <property type="match status" value="1"/>
</dbReference>
<dbReference type="InterPro" id="IPR034466">
    <property type="entry name" value="Methyltransferase_Class_B"/>
</dbReference>
<dbReference type="SMART" id="SM00729">
    <property type="entry name" value="Elp3"/>
    <property type="match status" value="1"/>
</dbReference>
<dbReference type="Gene3D" id="3.80.30.20">
    <property type="entry name" value="tm_1862 like domain"/>
    <property type="match status" value="1"/>
</dbReference>
<dbReference type="InterPro" id="IPR007197">
    <property type="entry name" value="rSAM"/>
</dbReference>
<dbReference type="RefSeq" id="WP_137483841.1">
    <property type="nucleotide sequence ID" value="NZ_SZZP01000044.1"/>
</dbReference>
<keyword evidence="5" id="KW-0479">Metal-binding</keyword>
<evidence type="ECO:0000256" key="3">
    <source>
        <dbReference type="ARBA" id="ARBA00022679"/>
    </source>
</evidence>
<evidence type="ECO:0000259" key="9">
    <source>
        <dbReference type="PROSITE" id="PS51918"/>
    </source>
</evidence>
<keyword evidence="6" id="KW-0408">Iron</keyword>
<dbReference type="GO" id="GO:0046872">
    <property type="term" value="F:metal ion binding"/>
    <property type="evidence" value="ECO:0007669"/>
    <property type="project" value="UniProtKB-KW"/>
</dbReference>
<dbReference type="InterPro" id="IPR006638">
    <property type="entry name" value="Elp3/MiaA/NifB-like_rSAM"/>
</dbReference>
<evidence type="ECO:0000259" key="8">
    <source>
        <dbReference type="PROSITE" id="PS51332"/>
    </source>
</evidence>
<dbReference type="InterPro" id="IPR023404">
    <property type="entry name" value="rSAM_horseshoe"/>
</dbReference>
<feature type="domain" description="B12-binding" evidence="8">
    <location>
        <begin position="22"/>
        <end position="154"/>
    </location>
</feature>
<evidence type="ECO:0000256" key="1">
    <source>
        <dbReference type="ARBA" id="ARBA00001966"/>
    </source>
</evidence>
<protein>
    <submittedName>
        <fullName evidence="10">Radical SAM protein</fullName>
    </submittedName>
</protein>
<dbReference type="AlphaFoldDB" id="A0A4U6RG03"/>
<dbReference type="Gene3D" id="3.40.50.280">
    <property type="entry name" value="Cobalamin-binding domain"/>
    <property type="match status" value="1"/>
</dbReference>
<evidence type="ECO:0000256" key="5">
    <source>
        <dbReference type="ARBA" id="ARBA00022723"/>
    </source>
</evidence>
<name>A0A4U6RG03_BRAEL</name>
<comment type="cofactor">
    <cofactor evidence="1">
        <name>[4Fe-4S] cluster</name>
        <dbReference type="ChEBI" id="CHEBI:49883"/>
    </cofactor>
</comment>
<dbReference type="PANTHER" id="PTHR43409">
    <property type="entry name" value="ANAEROBIC MAGNESIUM-PROTOPORPHYRIN IX MONOMETHYL ESTER CYCLASE-RELATED"/>
    <property type="match status" value="1"/>
</dbReference>
<evidence type="ECO:0000256" key="7">
    <source>
        <dbReference type="ARBA" id="ARBA00023014"/>
    </source>
</evidence>
<dbReference type="PROSITE" id="PS51918">
    <property type="entry name" value="RADICAL_SAM"/>
    <property type="match status" value="1"/>
</dbReference>
<dbReference type="SFLD" id="SFLDG01123">
    <property type="entry name" value="methyltransferase_(Class_B)"/>
    <property type="match status" value="1"/>
</dbReference>
<dbReference type="Pfam" id="PF02310">
    <property type="entry name" value="B12-binding"/>
    <property type="match status" value="1"/>
</dbReference>
<dbReference type="SFLD" id="SFLDS00029">
    <property type="entry name" value="Radical_SAM"/>
    <property type="match status" value="1"/>
</dbReference>
<keyword evidence="7" id="KW-0411">Iron-sulfur</keyword>
<evidence type="ECO:0000256" key="4">
    <source>
        <dbReference type="ARBA" id="ARBA00022691"/>
    </source>
</evidence>
<keyword evidence="4" id="KW-0949">S-adenosyl-L-methionine</keyword>
<proteinExistence type="predicted"/>
<organism evidence="10 11">
    <name type="scientific">Bradyrhizobium elkanii</name>
    <dbReference type="NCBI Taxonomy" id="29448"/>
    <lineage>
        <taxon>Bacteria</taxon>
        <taxon>Pseudomonadati</taxon>
        <taxon>Pseudomonadota</taxon>
        <taxon>Alphaproteobacteria</taxon>
        <taxon>Hyphomicrobiales</taxon>
        <taxon>Nitrobacteraceae</taxon>
        <taxon>Bradyrhizobium</taxon>
    </lineage>
</organism>
<reference evidence="10 11" key="1">
    <citation type="submission" date="2019-05" db="EMBL/GenBank/DDBJ databases">
        <title>Draft Genome of Bradyrhizobium elkanii strain SEMIA 938, Used in Commercial Inoculants for Lupinus spp. in Brazil.</title>
        <authorList>
            <person name="Hungria M."/>
            <person name="Delamuta J.R.M."/>
            <person name="Ribeiro R.A."/>
            <person name="Nogueira M.A."/>
        </authorList>
    </citation>
    <scope>NUCLEOTIDE SEQUENCE [LARGE SCALE GENOMIC DNA]</scope>
    <source>
        <strain evidence="10 11">Semia 938</strain>
    </source>
</reference>
<dbReference type="EMBL" id="SZZP01000044">
    <property type="protein sequence ID" value="TKV71666.1"/>
    <property type="molecule type" value="Genomic_DNA"/>
</dbReference>
<sequence>MKPDRKITAGADLLLVNTPLKNYDLSPRRNDFTLPTIGLGYIATCAELAGFAVDVLDAEALGLGLSKIAGLINDAGPRWVGLNLLAPTYVHSVGLLRLLDPGISVMLGGHQAKAMPRAILEDVRIPRIDALVLGEAETRVPRLLADVEARRELPGVYWRQAGSAIMPAVRTKDPLLLAPDVDAMPLLDRRFLQQDPYIDDGVLESAMVASRGCPFDCSFCGAAISSNPDVTVRMRRPDGLMTEIRQLRSLYGVQRIRFVDDLFLANTRLMRTTLNAFIDEALDMSWDATGRINVLATARDDLLALISESGCREVALGIETGSDRLLSHVDKKITVAQVAQAVIRLCRRGIHVKGYFILGLPTETRGEHQATLDLIRRLWDLTEGLPGRFRCSVFEYRPYPGTPDWQRLIVAGYSPHAMLKYADSLDDESFSPDRDEFNFSTGLQFGEVPVTTIRQNLAAIMREQRQR</sequence>
<evidence type="ECO:0000256" key="2">
    <source>
        <dbReference type="ARBA" id="ARBA00022603"/>
    </source>
</evidence>